<dbReference type="PANTHER" id="PTHR40112">
    <property type="entry name" value="H2HPP ISOMERASE"/>
    <property type="match status" value="1"/>
</dbReference>
<dbReference type="SUPFAM" id="SSF51182">
    <property type="entry name" value="RmlC-like cupins"/>
    <property type="match status" value="1"/>
</dbReference>
<dbReference type="InterPro" id="IPR014710">
    <property type="entry name" value="RmlC-like_jellyroll"/>
</dbReference>
<comment type="caution">
    <text evidence="2">The sequence shown here is derived from an EMBL/GenBank/DDBJ whole genome shotgun (WGS) entry which is preliminary data.</text>
</comment>
<dbReference type="PIRSF" id="PIRSF029883">
    <property type="entry name" value="KdgF"/>
    <property type="match status" value="1"/>
</dbReference>
<dbReference type="Proteomes" id="UP001139319">
    <property type="component" value="Unassembled WGS sequence"/>
</dbReference>
<dbReference type="InterPro" id="IPR011051">
    <property type="entry name" value="RmlC_Cupin_sf"/>
</dbReference>
<reference evidence="2" key="1">
    <citation type="submission" date="2022-05" db="EMBL/GenBank/DDBJ databases">
        <authorList>
            <person name="Sun H.-N."/>
        </authorList>
    </citation>
    <scope>NUCLEOTIDE SEQUENCE</scope>
    <source>
        <strain evidence="2">HB14</strain>
    </source>
</reference>
<keyword evidence="3" id="KW-1185">Reference proteome</keyword>
<name>A0A9X2I0Q7_9GAMM</name>
<reference evidence="2" key="2">
    <citation type="submission" date="2023-01" db="EMBL/GenBank/DDBJ databases">
        <title>Gilvimarinus xylanilyticus HB14 isolated from Caulerpa lentillifera aquaculture base in Hainan, China.</title>
        <authorList>
            <person name="Zhang Y.-J."/>
        </authorList>
    </citation>
    <scope>NUCLEOTIDE SEQUENCE</scope>
    <source>
        <strain evidence="2">HB14</strain>
    </source>
</reference>
<protein>
    <submittedName>
        <fullName evidence="2">Cupin domain-containing protein</fullName>
    </submittedName>
</protein>
<dbReference type="InterPro" id="IPR052535">
    <property type="entry name" value="Bacilysin_H2HPP_isomerase"/>
</dbReference>
<dbReference type="InterPro" id="IPR025499">
    <property type="entry name" value="KdgF"/>
</dbReference>
<dbReference type="CDD" id="cd02238">
    <property type="entry name" value="cupin_KdgF"/>
    <property type="match status" value="1"/>
</dbReference>
<evidence type="ECO:0000259" key="1">
    <source>
        <dbReference type="Pfam" id="PF07883"/>
    </source>
</evidence>
<feature type="domain" description="Cupin type-2" evidence="1">
    <location>
        <begin position="38"/>
        <end position="96"/>
    </location>
</feature>
<dbReference type="RefSeq" id="WP_253966361.1">
    <property type="nucleotide sequence ID" value="NZ_JAMFTH010000001.1"/>
</dbReference>
<organism evidence="2 3">
    <name type="scientific">Gilvimarinus xylanilyticus</name>
    <dbReference type="NCBI Taxonomy" id="2944139"/>
    <lineage>
        <taxon>Bacteria</taxon>
        <taxon>Pseudomonadati</taxon>
        <taxon>Pseudomonadota</taxon>
        <taxon>Gammaproteobacteria</taxon>
        <taxon>Cellvibrionales</taxon>
        <taxon>Cellvibrionaceae</taxon>
        <taxon>Gilvimarinus</taxon>
    </lineage>
</organism>
<sequence length="115" mass="12926">MLIESSKFIEMDTIEEEDVAPGVKRRIMGYNEQIMVVRVTFEEGSEGYVHSHFHSQVAYVERGKFEVMIDGEKKILKGGDCFYVPPNEEHGAVCLEAGILIDIFSPIRADMVGGK</sequence>
<dbReference type="EMBL" id="JAMFTH010000001">
    <property type="protein sequence ID" value="MCP8898071.1"/>
    <property type="molecule type" value="Genomic_DNA"/>
</dbReference>
<dbReference type="Pfam" id="PF07883">
    <property type="entry name" value="Cupin_2"/>
    <property type="match status" value="1"/>
</dbReference>
<gene>
    <name evidence="2" type="ORF">M6D89_02015</name>
</gene>
<dbReference type="AlphaFoldDB" id="A0A9X2I0Q7"/>
<accession>A0A9X2I0Q7</accession>
<evidence type="ECO:0000313" key="3">
    <source>
        <dbReference type="Proteomes" id="UP001139319"/>
    </source>
</evidence>
<dbReference type="PANTHER" id="PTHR40112:SF1">
    <property type="entry name" value="H2HPP ISOMERASE"/>
    <property type="match status" value="1"/>
</dbReference>
<evidence type="ECO:0000313" key="2">
    <source>
        <dbReference type="EMBL" id="MCP8898071.1"/>
    </source>
</evidence>
<dbReference type="Gene3D" id="2.60.120.10">
    <property type="entry name" value="Jelly Rolls"/>
    <property type="match status" value="1"/>
</dbReference>
<proteinExistence type="predicted"/>
<dbReference type="InterPro" id="IPR013096">
    <property type="entry name" value="Cupin_2"/>
</dbReference>